<dbReference type="PANTHER" id="PTHR43731:SF14">
    <property type="entry name" value="PRESENILIN-ASSOCIATED RHOMBOID-LIKE PROTEIN, MITOCHONDRIAL"/>
    <property type="match status" value="1"/>
</dbReference>
<evidence type="ECO:0000313" key="9">
    <source>
        <dbReference type="EMBL" id="AMY08662.1"/>
    </source>
</evidence>
<feature type="transmembrane region" description="Helical" evidence="7">
    <location>
        <begin position="222"/>
        <end position="238"/>
    </location>
</feature>
<protein>
    <submittedName>
        <fullName evidence="9">Rhomboid family protein</fullName>
    </submittedName>
</protein>
<evidence type="ECO:0000256" key="1">
    <source>
        <dbReference type="ARBA" id="ARBA00004141"/>
    </source>
</evidence>
<evidence type="ECO:0000256" key="3">
    <source>
        <dbReference type="ARBA" id="ARBA00022692"/>
    </source>
</evidence>
<feature type="transmembrane region" description="Helical" evidence="7">
    <location>
        <begin position="275"/>
        <end position="292"/>
    </location>
</feature>
<organism evidence="9 10">
    <name type="scientific">Luteitalea pratensis</name>
    <dbReference type="NCBI Taxonomy" id="1855912"/>
    <lineage>
        <taxon>Bacteria</taxon>
        <taxon>Pseudomonadati</taxon>
        <taxon>Acidobacteriota</taxon>
        <taxon>Vicinamibacteria</taxon>
        <taxon>Vicinamibacterales</taxon>
        <taxon>Vicinamibacteraceae</taxon>
        <taxon>Luteitalea</taxon>
    </lineage>
</organism>
<feature type="transmembrane region" description="Helical" evidence="7">
    <location>
        <begin position="191"/>
        <end position="210"/>
    </location>
</feature>
<dbReference type="Proteomes" id="UP000076079">
    <property type="component" value="Chromosome"/>
</dbReference>
<comment type="similarity">
    <text evidence="2">Belongs to the peptidase S54 family.</text>
</comment>
<evidence type="ECO:0000259" key="8">
    <source>
        <dbReference type="Pfam" id="PF01694"/>
    </source>
</evidence>
<evidence type="ECO:0000313" key="10">
    <source>
        <dbReference type="Proteomes" id="UP000076079"/>
    </source>
</evidence>
<keyword evidence="6 7" id="KW-0472">Membrane</keyword>
<dbReference type="STRING" id="1855912.LuPra_01866"/>
<dbReference type="RefSeq" id="WP_110170485.1">
    <property type="nucleotide sequence ID" value="NZ_CP015136.1"/>
</dbReference>
<reference evidence="9 10" key="1">
    <citation type="journal article" date="2016" name="Genome Announc.">
        <title>First Complete Genome Sequence of a Subdivision 6 Acidobacterium Strain.</title>
        <authorList>
            <person name="Huang S."/>
            <person name="Vieira S."/>
            <person name="Bunk B."/>
            <person name="Riedel T."/>
            <person name="Sproer C."/>
            <person name="Overmann J."/>
        </authorList>
    </citation>
    <scope>NUCLEOTIDE SEQUENCE [LARGE SCALE GENOMIC DNA]</scope>
    <source>
        <strain evidence="10">DSM 100886 HEG_-6_39</strain>
    </source>
</reference>
<keyword evidence="10" id="KW-1185">Reference proteome</keyword>
<feature type="transmembrane region" description="Helical" evidence="7">
    <location>
        <begin position="244"/>
        <end position="263"/>
    </location>
</feature>
<gene>
    <name evidence="9" type="ORF">LuPra_01866</name>
</gene>
<feature type="transmembrane region" description="Helical" evidence="7">
    <location>
        <begin position="167"/>
        <end position="185"/>
    </location>
</feature>
<evidence type="ECO:0000256" key="5">
    <source>
        <dbReference type="ARBA" id="ARBA00022989"/>
    </source>
</evidence>
<dbReference type="EMBL" id="CP015136">
    <property type="protein sequence ID" value="AMY08662.1"/>
    <property type="molecule type" value="Genomic_DNA"/>
</dbReference>
<dbReference type="GO" id="GO:0004252">
    <property type="term" value="F:serine-type endopeptidase activity"/>
    <property type="evidence" value="ECO:0007669"/>
    <property type="project" value="InterPro"/>
</dbReference>
<dbReference type="AlphaFoldDB" id="A0A143PJ93"/>
<dbReference type="SUPFAM" id="SSF144091">
    <property type="entry name" value="Rhomboid-like"/>
    <property type="match status" value="1"/>
</dbReference>
<dbReference type="Pfam" id="PF01694">
    <property type="entry name" value="Rhomboid"/>
    <property type="match status" value="1"/>
</dbReference>
<dbReference type="PANTHER" id="PTHR43731">
    <property type="entry name" value="RHOMBOID PROTEASE"/>
    <property type="match status" value="1"/>
</dbReference>
<comment type="subcellular location">
    <subcellularLocation>
        <location evidence="1">Membrane</location>
        <topology evidence="1">Multi-pass membrane protein</topology>
    </subcellularLocation>
</comment>
<feature type="domain" description="Peptidase S54 rhomboid" evidence="8">
    <location>
        <begin position="124"/>
        <end position="261"/>
    </location>
</feature>
<keyword evidence="4" id="KW-0378">Hydrolase</keyword>
<sequence length="294" mass="30164">MEPEAPDAADLALRATDNIQRAGDWALVLHSAGIDHRVEIRDGALALIVRVEHGPAASAALDAFDAESRPVIDAPVPDLGPSPLGLACAVLLTFMFRVTGPGEARPASAWFDVGSAASSAILDGETWRSVTALMLHGDLMHLVGNVVASLLFVSAVGRWLGVGLGGALILASAVAGNLLTAWSYGPGHLSIGASTATFAALGLLAGVQVVRRFGLVERRRRAWVPLVAGLCLVIMLGASERADIVAHLYGLAVGIVAGAAVAATGIRPPGRIVQGLLAVLTLGVLIGSWWLALA</sequence>
<name>A0A143PJ93_LUTPR</name>
<feature type="transmembrane region" description="Helical" evidence="7">
    <location>
        <begin position="139"/>
        <end position="160"/>
    </location>
</feature>
<evidence type="ECO:0000256" key="2">
    <source>
        <dbReference type="ARBA" id="ARBA00009045"/>
    </source>
</evidence>
<evidence type="ECO:0000256" key="6">
    <source>
        <dbReference type="ARBA" id="ARBA00023136"/>
    </source>
</evidence>
<accession>A0A143PJ93</accession>
<proteinExistence type="inferred from homology"/>
<dbReference type="GO" id="GO:0016020">
    <property type="term" value="C:membrane"/>
    <property type="evidence" value="ECO:0007669"/>
    <property type="project" value="UniProtKB-SubCell"/>
</dbReference>
<dbReference type="InterPro" id="IPR022764">
    <property type="entry name" value="Peptidase_S54_rhomboid_dom"/>
</dbReference>
<keyword evidence="5 7" id="KW-1133">Transmembrane helix</keyword>
<keyword evidence="3 7" id="KW-0812">Transmembrane</keyword>
<evidence type="ECO:0000256" key="7">
    <source>
        <dbReference type="SAM" id="Phobius"/>
    </source>
</evidence>
<reference evidence="10" key="2">
    <citation type="submission" date="2016-04" db="EMBL/GenBank/DDBJ databases">
        <title>First Complete Genome Sequence of a Subdivision 6 Acidobacterium.</title>
        <authorList>
            <person name="Huang S."/>
            <person name="Vieira S."/>
            <person name="Bunk B."/>
            <person name="Riedel T."/>
            <person name="Sproeer C."/>
            <person name="Overmann J."/>
        </authorList>
    </citation>
    <scope>NUCLEOTIDE SEQUENCE [LARGE SCALE GENOMIC DNA]</scope>
    <source>
        <strain evidence="10">DSM 100886 HEG_-6_39</strain>
    </source>
</reference>
<evidence type="ECO:0000256" key="4">
    <source>
        <dbReference type="ARBA" id="ARBA00022801"/>
    </source>
</evidence>
<dbReference type="InterPro" id="IPR050925">
    <property type="entry name" value="Rhomboid_protease_S54"/>
</dbReference>
<dbReference type="InterPro" id="IPR035952">
    <property type="entry name" value="Rhomboid-like_sf"/>
</dbReference>
<dbReference type="Gene3D" id="1.20.1540.10">
    <property type="entry name" value="Rhomboid-like"/>
    <property type="match status" value="1"/>
</dbReference>
<dbReference type="OrthoDB" id="9813074at2"/>
<dbReference type="KEGG" id="abac:LuPra_01866"/>